<protein>
    <submittedName>
        <fullName evidence="1">Uncharacterized protein</fullName>
    </submittedName>
</protein>
<comment type="caution">
    <text evidence="1">The sequence shown here is derived from an EMBL/GenBank/DDBJ whole genome shotgun (WGS) entry which is preliminary data.</text>
</comment>
<dbReference type="AlphaFoldDB" id="A0A0F9XGX6"/>
<organism evidence="1">
    <name type="scientific">marine sediment metagenome</name>
    <dbReference type="NCBI Taxonomy" id="412755"/>
    <lineage>
        <taxon>unclassified sequences</taxon>
        <taxon>metagenomes</taxon>
        <taxon>ecological metagenomes</taxon>
    </lineage>
</organism>
<dbReference type="EMBL" id="LAZR01000105">
    <property type="protein sequence ID" value="KKN91178.1"/>
    <property type="molecule type" value="Genomic_DNA"/>
</dbReference>
<reference evidence="1" key="1">
    <citation type="journal article" date="2015" name="Nature">
        <title>Complex archaea that bridge the gap between prokaryotes and eukaryotes.</title>
        <authorList>
            <person name="Spang A."/>
            <person name="Saw J.H."/>
            <person name="Jorgensen S.L."/>
            <person name="Zaremba-Niedzwiedzka K."/>
            <person name="Martijn J."/>
            <person name="Lind A.E."/>
            <person name="van Eijk R."/>
            <person name="Schleper C."/>
            <person name="Guy L."/>
            <person name="Ettema T.J."/>
        </authorList>
    </citation>
    <scope>NUCLEOTIDE SEQUENCE</scope>
</reference>
<evidence type="ECO:0000313" key="1">
    <source>
        <dbReference type="EMBL" id="KKN91178.1"/>
    </source>
</evidence>
<name>A0A0F9XGX6_9ZZZZ</name>
<proteinExistence type="predicted"/>
<sequence>MKIKVEFDTGNAAFCDFDYEVRRVFEQAAKKVPSMHINDTSLPLFDSNGNKIGLVWLE</sequence>
<gene>
    <name evidence="1" type="ORF">LCGC14_0220440</name>
</gene>
<accession>A0A0F9XGX6</accession>